<keyword evidence="3" id="KW-1185">Reference proteome</keyword>
<name>A0A445F0S5_GLYSO</name>
<gene>
    <name evidence="2" type="ORF">D0Y65_053135</name>
</gene>
<dbReference type="InterPro" id="IPR036397">
    <property type="entry name" value="RNaseH_sf"/>
</dbReference>
<dbReference type="EMBL" id="QZWG01000020">
    <property type="protein sequence ID" value="RZB42418.1"/>
    <property type="molecule type" value="Genomic_DNA"/>
</dbReference>
<dbReference type="SUPFAM" id="SSF53098">
    <property type="entry name" value="Ribonuclease H-like"/>
    <property type="match status" value="1"/>
</dbReference>
<evidence type="ECO:0008006" key="4">
    <source>
        <dbReference type="Google" id="ProtNLM"/>
    </source>
</evidence>
<protein>
    <recommendedName>
        <fullName evidence="4">RNase H type-1 domain-containing protein</fullName>
    </recommendedName>
</protein>
<dbReference type="Proteomes" id="UP000289340">
    <property type="component" value="Chromosome 20"/>
</dbReference>
<proteinExistence type="predicted"/>
<evidence type="ECO:0000313" key="2">
    <source>
        <dbReference type="EMBL" id="RZB42418.1"/>
    </source>
</evidence>
<dbReference type="InterPro" id="IPR053151">
    <property type="entry name" value="RNase_H-like"/>
</dbReference>
<dbReference type="Gene3D" id="3.30.420.10">
    <property type="entry name" value="Ribonuclease H-like superfamily/Ribonuclease H"/>
    <property type="match status" value="1"/>
</dbReference>
<dbReference type="GO" id="GO:0003676">
    <property type="term" value="F:nucleic acid binding"/>
    <property type="evidence" value="ECO:0007669"/>
    <property type="project" value="InterPro"/>
</dbReference>
<organism evidence="2 3">
    <name type="scientific">Glycine soja</name>
    <name type="common">Wild soybean</name>
    <dbReference type="NCBI Taxonomy" id="3848"/>
    <lineage>
        <taxon>Eukaryota</taxon>
        <taxon>Viridiplantae</taxon>
        <taxon>Streptophyta</taxon>
        <taxon>Embryophyta</taxon>
        <taxon>Tracheophyta</taxon>
        <taxon>Spermatophyta</taxon>
        <taxon>Magnoliopsida</taxon>
        <taxon>eudicotyledons</taxon>
        <taxon>Gunneridae</taxon>
        <taxon>Pentapetalae</taxon>
        <taxon>rosids</taxon>
        <taxon>fabids</taxon>
        <taxon>Fabales</taxon>
        <taxon>Fabaceae</taxon>
        <taxon>Papilionoideae</taxon>
        <taxon>50 kb inversion clade</taxon>
        <taxon>NPAAA clade</taxon>
        <taxon>indigoferoid/millettioid clade</taxon>
        <taxon>Phaseoleae</taxon>
        <taxon>Glycine</taxon>
        <taxon>Glycine subgen. Soja</taxon>
    </lineage>
</organism>
<evidence type="ECO:0000256" key="1">
    <source>
        <dbReference type="SAM" id="MobiDB-lite"/>
    </source>
</evidence>
<evidence type="ECO:0000313" key="3">
    <source>
        <dbReference type="Proteomes" id="UP000289340"/>
    </source>
</evidence>
<accession>A0A445F0S5</accession>
<dbReference type="PANTHER" id="PTHR47723:SF19">
    <property type="entry name" value="POLYNUCLEOTIDYL TRANSFERASE, RIBONUCLEASE H-LIKE SUPERFAMILY PROTEIN"/>
    <property type="match status" value="1"/>
</dbReference>
<comment type="caution">
    <text evidence="2">The sequence shown here is derived from an EMBL/GenBank/DDBJ whole genome shotgun (WGS) entry which is preliminary data.</text>
</comment>
<dbReference type="InterPro" id="IPR044730">
    <property type="entry name" value="RNase_H-like_dom_plant"/>
</dbReference>
<feature type="region of interest" description="Disordered" evidence="1">
    <location>
        <begin position="1"/>
        <end position="23"/>
    </location>
</feature>
<dbReference type="AlphaFoldDB" id="A0A445F0S5"/>
<dbReference type="InterPro" id="IPR012337">
    <property type="entry name" value="RNaseH-like_sf"/>
</dbReference>
<sequence>MSGVDTNVYSRKMSEKTKKRSTNFENKGSGVVCAWGRGNSSRRAGYFILKDTQVSDTSSSSPRLVPPDQWFKLNIDGSSLGNLGASGFGGIIRDSLGSFIIGFSGYCGHTTSVHAELFASGLRSWYPFSLKHVFKKQICVRTF</sequence>
<reference evidence="2 3" key="1">
    <citation type="submission" date="2018-09" db="EMBL/GenBank/DDBJ databases">
        <title>A high-quality reference genome of wild soybean provides a powerful tool to mine soybean genomes.</title>
        <authorList>
            <person name="Xie M."/>
            <person name="Chung C.Y.L."/>
            <person name="Li M.-W."/>
            <person name="Wong F.-L."/>
            <person name="Chan T.-F."/>
            <person name="Lam H.-M."/>
        </authorList>
    </citation>
    <scope>NUCLEOTIDE SEQUENCE [LARGE SCALE GENOMIC DNA]</scope>
    <source>
        <strain evidence="3">cv. W05</strain>
        <tissue evidence="2">Hypocotyl of etiolated seedlings</tissue>
    </source>
</reference>
<dbReference type="PANTHER" id="PTHR47723">
    <property type="entry name" value="OS05G0353850 PROTEIN"/>
    <property type="match status" value="1"/>
</dbReference>
<dbReference type="CDD" id="cd06222">
    <property type="entry name" value="RNase_H_like"/>
    <property type="match status" value="1"/>
</dbReference>